<dbReference type="KEGG" id="hhg:XM38_003570"/>
<protein>
    <submittedName>
        <fullName evidence="1">Uncharacterized protein</fullName>
    </submittedName>
</protein>
<name>A0A1Z3HGJ0_9CYAN</name>
<dbReference type="AlphaFoldDB" id="A0A1Z3HGJ0"/>
<keyword evidence="2" id="KW-1185">Reference proteome</keyword>
<dbReference type="EMBL" id="CP021983">
    <property type="protein sequence ID" value="ASC69430.1"/>
    <property type="molecule type" value="Genomic_DNA"/>
</dbReference>
<sequence length="79" mass="8870">MGKLAPKANPFMTYRDPNTGRWVTVVPKTTQALQWAASRPQETIEVLEPDQFWQLAHGAATCSDARQLDTSRELVTARN</sequence>
<accession>A0A1Z3HGJ0</accession>
<evidence type="ECO:0000313" key="2">
    <source>
        <dbReference type="Proteomes" id="UP000191901"/>
    </source>
</evidence>
<evidence type="ECO:0000313" key="1">
    <source>
        <dbReference type="EMBL" id="ASC69430.1"/>
    </source>
</evidence>
<organism evidence="1 2">
    <name type="scientific">Halomicronema hongdechloris C2206</name>
    <dbReference type="NCBI Taxonomy" id="1641165"/>
    <lineage>
        <taxon>Bacteria</taxon>
        <taxon>Bacillati</taxon>
        <taxon>Cyanobacteriota</taxon>
        <taxon>Cyanophyceae</taxon>
        <taxon>Nodosilineales</taxon>
        <taxon>Nodosilineaceae</taxon>
        <taxon>Halomicronema</taxon>
    </lineage>
</organism>
<reference evidence="1 2" key="1">
    <citation type="journal article" date="2016" name="Biochim. Biophys. Acta">
        <title>Characterization of red-shifted phycobilisomes isolated from the chlorophyll f-containing cyanobacterium Halomicronema hongdechloris.</title>
        <authorList>
            <person name="Li Y."/>
            <person name="Lin Y."/>
            <person name="Garvey C.J."/>
            <person name="Birch D."/>
            <person name="Corkery R.W."/>
            <person name="Loughlin P.C."/>
            <person name="Scheer H."/>
            <person name="Willows R.D."/>
            <person name="Chen M."/>
        </authorList>
    </citation>
    <scope>NUCLEOTIDE SEQUENCE [LARGE SCALE GENOMIC DNA]</scope>
    <source>
        <strain evidence="1 2">C2206</strain>
    </source>
</reference>
<gene>
    <name evidence="1" type="ORF">XM38_003570</name>
</gene>
<proteinExistence type="predicted"/>
<dbReference type="RefSeq" id="WP_080812874.1">
    <property type="nucleotide sequence ID" value="NZ_CP021983.2"/>
</dbReference>
<dbReference type="Proteomes" id="UP000191901">
    <property type="component" value="Chromosome"/>
</dbReference>